<dbReference type="GO" id="GO:0006629">
    <property type="term" value="P:lipid metabolic process"/>
    <property type="evidence" value="ECO:0007669"/>
    <property type="project" value="InterPro"/>
</dbReference>
<sequence>MDYLSCRIGFGCIGVWVPASTGKLSEDGSPLAQAPRRSAQICACRSPPSQFKTATATNSASSTEELTSKDVTSTSSFNPLPLIFPHSTIPAPLKFLWINKKGEQASESEDDADVSHTDKSEGGDQIEVEGSLSQSEVLLAKQETPDGAHGLMEPINETGVDIGESRELCETAAAPSGSLKSNNMGPSPQPLRYWMSKIAALWPDPMYFRTRSAPTDLPLPNESIGVPLEASNNGVEEACSTSQFCEGDNGEVACSLNADHNCSVEVPYTRVLHTKDSFSKFLQEASLYDMKVFTQLTFLCDMAYMIPSIQPGQLMKYHHLRLVTTSLCKKAEAEIKVKESELSKKLNTSDTEKANLNIGNGYVNSQTEHTSHMSGPQPEGCFEQPSRMHLGSVGRYSTAEPDAQCLLEQNGASSISHNIPLENHSSSILRQSEESVLQAMDLATVATLAEEKTNVNYAKDVPSLRTCPCEWFVCDEENSHTRLFVIQGSESLASWQANLFFEPIQFEGLDVYVHHGIYEAAKALYDQVLPEVIDHLSTHGNLARTRFTGHSLGGSLATLLALMLQVRGVLPSTAILPVVTFGSPFIMCGGDNLLQKMRLPKNHVQAVIMHRDVVPRAFACDYPDHVAEVLRRLNGRFREHPCLNNQKLLYSPMGQIYILQPEASAAPFHPLLPDGHGLYTLKYPLNGNELEKATELRAAQRAFLNLPHPLDILGDPGAYGFDGTVSRDHDPRSYTKAIHLVSKLKVKRLRHAQRERRRQLMWPSVIAGHPVYSKGAASGANVDSTVSNGALSSAVSQATFVFKQHLRHTGTMHFGLAVRGRSFWLSHKSVLGRNARVIASQHVQLGMLLVLSLRMVILECLSSLPVCV</sequence>
<organism evidence="3 4">
    <name type="scientific">Adiantum capillus-veneris</name>
    <name type="common">Maidenhair fern</name>
    <dbReference type="NCBI Taxonomy" id="13818"/>
    <lineage>
        <taxon>Eukaryota</taxon>
        <taxon>Viridiplantae</taxon>
        <taxon>Streptophyta</taxon>
        <taxon>Embryophyta</taxon>
        <taxon>Tracheophyta</taxon>
        <taxon>Polypodiopsida</taxon>
        <taxon>Polypodiidae</taxon>
        <taxon>Polypodiales</taxon>
        <taxon>Pteridineae</taxon>
        <taxon>Pteridaceae</taxon>
        <taxon>Vittarioideae</taxon>
        <taxon>Adiantum</taxon>
    </lineage>
</organism>
<reference evidence="3" key="1">
    <citation type="submission" date="2021-01" db="EMBL/GenBank/DDBJ databases">
        <title>Adiantum capillus-veneris genome.</title>
        <authorList>
            <person name="Fang Y."/>
            <person name="Liao Q."/>
        </authorList>
    </citation>
    <scope>NUCLEOTIDE SEQUENCE</scope>
    <source>
        <strain evidence="3">H3</strain>
        <tissue evidence="3">Leaf</tissue>
    </source>
</reference>
<dbReference type="GO" id="GO:0008970">
    <property type="term" value="F:phospholipase A1 activity"/>
    <property type="evidence" value="ECO:0007669"/>
    <property type="project" value="InterPro"/>
</dbReference>
<dbReference type="PANTHER" id="PTHR46483:SF4">
    <property type="entry name" value="PHOSPHOLIPASE A1 PLIP2, CHLOROPLASTIC"/>
    <property type="match status" value="1"/>
</dbReference>
<dbReference type="OrthoDB" id="438440at2759"/>
<evidence type="ECO:0000256" key="1">
    <source>
        <dbReference type="SAM" id="MobiDB-lite"/>
    </source>
</evidence>
<keyword evidence="4" id="KW-1185">Reference proteome</keyword>
<dbReference type="EMBL" id="JABFUD020000021">
    <property type="protein sequence ID" value="KAI5063064.1"/>
    <property type="molecule type" value="Genomic_DNA"/>
</dbReference>
<dbReference type="AlphaFoldDB" id="A0A9D4U7R4"/>
<dbReference type="InterPro" id="IPR043367">
    <property type="entry name" value="PLIP1/2/3"/>
</dbReference>
<feature type="domain" description="Fungal lipase-type" evidence="2">
    <location>
        <begin position="484"/>
        <end position="621"/>
    </location>
</feature>
<dbReference type="InterPro" id="IPR029058">
    <property type="entry name" value="AB_hydrolase_fold"/>
</dbReference>
<comment type="caution">
    <text evidence="3">The sequence shown here is derived from an EMBL/GenBank/DDBJ whole genome shotgun (WGS) entry which is preliminary data.</text>
</comment>
<feature type="compositionally biased region" description="Basic and acidic residues" evidence="1">
    <location>
        <begin position="113"/>
        <end position="122"/>
    </location>
</feature>
<proteinExistence type="predicted"/>
<feature type="region of interest" description="Disordered" evidence="1">
    <location>
        <begin position="52"/>
        <end position="72"/>
    </location>
</feature>
<gene>
    <name evidence="3" type="ORF">GOP47_0021611</name>
</gene>
<accession>A0A9D4U7R4</accession>
<dbReference type="SUPFAM" id="SSF53474">
    <property type="entry name" value="alpha/beta-Hydrolases"/>
    <property type="match status" value="1"/>
</dbReference>
<feature type="region of interest" description="Disordered" evidence="1">
    <location>
        <begin position="104"/>
        <end position="125"/>
    </location>
</feature>
<dbReference type="CDD" id="cd00519">
    <property type="entry name" value="Lipase_3"/>
    <property type="match status" value="1"/>
</dbReference>
<protein>
    <recommendedName>
        <fullName evidence="2">Fungal lipase-type domain-containing protein</fullName>
    </recommendedName>
</protein>
<dbReference type="Gene3D" id="3.40.50.1820">
    <property type="entry name" value="alpha/beta hydrolase"/>
    <property type="match status" value="1"/>
</dbReference>
<evidence type="ECO:0000313" key="4">
    <source>
        <dbReference type="Proteomes" id="UP000886520"/>
    </source>
</evidence>
<dbReference type="PANTHER" id="PTHR46483">
    <property type="entry name" value="PHOSPHOLIPASE A1 PLIP2, CHLOROPLASTIC"/>
    <property type="match status" value="1"/>
</dbReference>
<dbReference type="Pfam" id="PF01764">
    <property type="entry name" value="Lipase_3"/>
    <property type="match status" value="1"/>
</dbReference>
<evidence type="ECO:0000259" key="2">
    <source>
        <dbReference type="Pfam" id="PF01764"/>
    </source>
</evidence>
<evidence type="ECO:0000313" key="3">
    <source>
        <dbReference type="EMBL" id="KAI5063064.1"/>
    </source>
</evidence>
<feature type="compositionally biased region" description="Low complexity" evidence="1">
    <location>
        <begin position="53"/>
        <end position="65"/>
    </location>
</feature>
<dbReference type="InterPro" id="IPR002921">
    <property type="entry name" value="Fungal_lipase-type"/>
</dbReference>
<name>A0A9D4U7R4_ADICA</name>
<dbReference type="Proteomes" id="UP000886520">
    <property type="component" value="Chromosome 21"/>
</dbReference>